<feature type="domain" description="Importin-7/11-like TPR repeats" evidence="1">
    <location>
        <begin position="578"/>
        <end position="935"/>
    </location>
</feature>
<dbReference type="InterPro" id="IPR058669">
    <property type="entry name" value="TPR_IPO7/11-like"/>
</dbReference>
<accession>A0A9W7AWV5</accession>
<dbReference type="SUPFAM" id="SSF48371">
    <property type="entry name" value="ARM repeat"/>
    <property type="match status" value="1"/>
</dbReference>
<dbReference type="PANTHER" id="PTHR10997:SF7">
    <property type="entry name" value="IMPORTIN-11"/>
    <property type="match status" value="1"/>
</dbReference>
<dbReference type="GO" id="GO:0005829">
    <property type="term" value="C:cytosol"/>
    <property type="evidence" value="ECO:0007669"/>
    <property type="project" value="TreeGrafter"/>
</dbReference>
<organism evidence="2 3">
    <name type="scientific">Triparma laevis f. longispina</name>
    <dbReference type="NCBI Taxonomy" id="1714387"/>
    <lineage>
        <taxon>Eukaryota</taxon>
        <taxon>Sar</taxon>
        <taxon>Stramenopiles</taxon>
        <taxon>Ochrophyta</taxon>
        <taxon>Bolidophyceae</taxon>
        <taxon>Parmales</taxon>
        <taxon>Triparmaceae</taxon>
        <taxon>Triparma</taxon>
    </lineage>
</organism>
<dbReference type="OrthoDB" id="361693at2759"/>
<keyword evidence="3" id="KW-1185">Reference proteome</keyword>
<dbReference type="AlphaFoldDB" id="A0A9W7AWV5"/>
<comment type="caution">
    <text evidence="2">The sequence shown here is derived from an EMBL/GenBank/DDBJ whole genome shotgun (WGS) entry which is preliminary data.</text>
</comment>
<dbReference type="InterPro" id="IPR011989">
    <property type="entry name" value="ARM-like"/>
</dbReference>
<dbReference type="Pfam" id="PF25758">
    <property type="entry name" value="TPR_IPO11"/>
    <property type="match status" value="1"/>
</dbReference>
<dbReference type="InterPro" id="IPR016024">
    <property type="entry name" value="ARM-type_fold"/>
</dbReference>
<evidence type="ECO:0000313" key="2">
    <source>
        <dbReference type="EMBL" id="GMH76957.1"/>
    </source>
</evidence>
<gene>
    <name evidence="2" type="ORF">TrLO_g9993</name>
</gene>
<protein>
    <recommendedName>
        <fullName evidence="1">Importin-7/11-like TPR repeats domain-containing protein</fullName>
    </recommendedName>
</protein>
<name>A0A9W7AWV5_9STRA</name>
<reference evidence="3" key="1">
    <citation type="journal article" date="2023" name="Commun. Biol.">
        <title>Genome analysis of Parmales, the sister group of diatoms, reveals the evolutionary specialization of diatoms from phago-mixotrophs to photoautotrophs.</title>
        <authorList>
            <person name="Ban H."/>
            <person name="Sato S."/>
            <person name="Yoshikawa S."/>
            <person name="Yamada K."/>
            <person name="Nakamura Y."/>
            <person name="Ichinomiya M."/>
            <person name="Sato N."/>
            <person name="Blanc-Mathieu R."/>
            <person name="Endo H."/>
            <person name="Kuwata A."/>
            <person name="Ogata H."/>
        </authorList>
    </citation>
    <scope>NUCLEOTIDE SEQUENCE [LARGE SCALE GENOMIC DNA]</scope>
    <source>
        <strain evidence="3">NIES 3700</strain>
    </source>
</reference>
<dbReference type="Gene3D" id="1.25.10.10">
    <property type="entry name" value="Leucine-rich Repeat Variant"/>
    <property type="match status" value="1"/>
</dbReference>
<evidence type="ECO:0000313" key="3">
    <source>
        <dbReference type="Proteomes" id="UP001165122"/>
    </source>
</evidence>
<dbReference type="PANTHER" id="PTHR10997">
    <property type="entry name" value="IMPORTIN-7, 8, 11"/>
    <property type="match status" value="1"/>
</dbReference>
<dbReference type="GO" id="GO:0006606">
    <property type="term" value="P:protein import into nucleus"/>
    <property type="evidence" value="ECO:0007669"/>
    <property type="project" value="TreeGrafter"/>
</dbReference>
<dbReference type="Proteomes" id="UP001165122">
    <property type="component" value="Unassembled WGS sequence"/>
</dbReference>
<dbReference type="GO" id="GO:0005635">
    <property type="term" value="C:nuclear envelope"/>
    <property type="evidence" value="ECO:0007669"/>
    <property type="project" value="TreeGrafter"/>
</dbReference>
<dbReference type="EMBL" id="BRXW01000784">
    <property type="protein sequence ID" value="GMH76957.1"/>
    <property type="molecule type" value="Genomic_DNA"/>
</dbReference>
<proteinExistence type="predicted"/>
<sequence>MLVSTLRGEQPFQLTMPLRKGVEVLVAKIGRFDSMMENPSLIPTLLHSLPTSTFTASCFNKLLKELSTQRLLLHKKNFSAISNLTFPTLAQLFVSSSSRLGEGDDFLEWYNLICKILQKLIGNTMQSLVAGGENIKLLSNVFQSIHKTITNIISNSLPQPGSKLYKILSRLSLIEIEAQGRHPLVFAGWLREGLEFFFRVFRECAGRKEEGEGWILEKLVINCCGFLARVKGERAYDPSSLTGNSSNSFSHKTITSKGDTNTKAAENNLQIAVAACGRFYTEEVCEILAKIAICAMMPLTRRDLEEWQNDPEQYMVSVEQATISTDAHAAGQQLFLTLQESSHRPLLSKFLLSFLNDYNSQISSASLEANSMAAMSVQLVGDLKVLQWDAIFTAAGIAASSLEDQIDFTDWFCKALAPALTTIMQSPSPPNPNPNPNNTALPVLRHRIVWLLGCYVNSLSDALRPQIYSALVSVLNHDSVKSDAMVKLTCVKTLNGLFEDWDFDIPAFHLLSAPTIRGLYALLDRVEELESSTLILQTASVLIARMGMSLGVEAANAVVLPLLQIWEMAGDKNVLRKHVLSILTNVSAAVTPEEVALLYPVVQPMLDLATNPGDAHVYLTDDALRLWLALMRVAREYDEGFHLLFPKISNIVINMDWEHLKVCMLILESYIFVGKQTFWNQMFLSLVGNVKAKAATYIMLPIDALMRRFPLEGSQMLLEGGVYNSILKCCVDVIRDAKEREPDIILVQWISIVGRGLIVNRDTIIQGLFKPQGVCSPTEFLNLMLEKFDSTGYGWGKTGQIRRRVWVCALASLLPGADGPVGGPGWEGVWDTLMLKNLDQFVNMCVDVLTEDAAGSVGEGEQFYDSEEDTPISGAEEYEKKLRTEIQSDSVVAVNLKTFVKARIDGCAIVVGPARWREAIESCEPVVVQQLMKLLN</sequence>
<evidence type="ECO:0000259" key="1">
    <source>
        <dbReference type="Pfam" id="PF25758"/>
    </source>
</evidence>